<gene>
    <name evidence="1" type="ORF">NCTC1659_01362</name>
    <name evidence="2" type="ORF">NCTC8540_01488</name>
</gene>
<evidence type="ECO:0000313" key="4">
    <source>
        <dbReference type="Proteomes" id="UP000254496"/>
    </source>
</evidence>
<organism evidence="1 3">
    <name type="scientific">Canicola haemoglobinophilus</name>
    <dbReference type="NCBI Taxonomy" id="733"/>
    <lineage>
        <taxon>Bacteria</taxon>
        <taxon>Pseudomonadati</taxon>
        <taxon>Pseudomonadota</taxon>
        <taxon>Gammaproteobacteria</taxon>
        <taxon>Pasteurellales</taxon>
        <taxon>Pasteurellaceae</taxon>
        <taxon>Canicola</taxon>
    </lineage>
</organism>
<protein>
    <submittedName>
        <fullName evidence="1">Uncharacterized protein</fullName>
    </submittedName>
</protein>
<dbReference type="AlphaFoldDB" id="A0A1V4B205"/>
<dbReference type="EMBL" id="UGHF01000001">
    <property type="protein sequence ID" value="STO60090.1"/>
    <property type="molecule type" value="Genomic_DNA"/>
</dbReference>
<evidence type="ECO:0000313" key="3">
    <source>
        <dbReference type="Proteomes" id="UP000254329"/>
    </source>
</evidence>
<dbReference type="EMBL" id="UGHJ01000001">
    <property type="protein sequence ID" value="STO68970.1"/>
    <property type="molecule type" value="Genomic_DNA"/>
</dbReference>
<dbReference type="Proteomes" id="UP000254496">
    <property type="component" value="Unassembled WGS sequence"/>
</dbReference>
<dbReference type="RefSeq" id="WP_078218108.1">
    <property type="nucleotide sequence ID" value="NZ_MUXZ01000009.1"/>
</dbReference>
<accession>A0A1V4B205</accession>
<evidence type="ECO:0000313" key="1">
    <source>
        <dbReference type="EMBL" id="STO60090.1"/>
    </source>
</evidence>
<dbReference type="Proteomes" id="UP000254329">
    <property type="component" value="Unassembled WGS sequence"/>
</dbReference>
<proteinExistence type="predicted"/>
<name>A0A1V4B205_9PAST</name>
<sequence>MKNNEQSGNPENLELVVVKNSLSECDKEQIKEAVLKNAINLTCLYSSELAKDLIEAIKLINQA</sequence>
<reference evidence="3 4" key="1">
    <citation type="submission" date="2018-06" db="EMBL/GenBank/DDBJ databases">
        <authorList>
            <consortium name="Pathogen Informatics"/>
            <person name="Doyle S."/>
        </authorList>
    </citation>
    <scope>NUCLEOTIDE SEQUENCE [LARGE SCALE GENOMIC DNA]</scope>
    <source>
        <strain evidence="1 3">NCTC1659</strain>
        <strain evidence="2 4">NCTC8540</strain>
    </source>
</reference>
<evidence type="ECO:0000313" key="2">
    <source>
        <dbReference type="EMBL" id="STO68970.1"/>
    </source>
</evidence>
<keyword evidence="3" id="KW-1185">Reference proteome</keyword>